<dbReference type="Proteomes" id="UP000178129">
    <property type="component" value="Unassembled WGS sequence"/>
</dbReference>
<comment type="caution">
    <text evidence="1">The sequence shown here is derived from an EMBL/GenBank/DDBJ whole genome shotgun (WGS) entry which is preliminary data.</text>
</comment>
<dbReference type="GO" id="GO:0004497">
    <property type="term" value="F:monooxygenase activity"/>
    <property type="evidence" value="ECO:0007669"/>
    <property type="project" value="InterPro"/>
</dbReference>
<evidence type="ECO:0000313" key="1">
    <source>
        <dbReference type="EMBL" id="CZT09598.1"/>
    </source>
</evidence>
<sequence>MMSVYMDIISRRWEKSGGGEVGRGMEREEIDMIDNLMTCVYKSGETIPDGEIACMMISILMAGQHSSSSSSSWIMLHLASRPDLQEELYREQQDANPYLAGNKGL</sequence>
<organism evidence="1 2">
    <name type="scientific">Rhynchosporium graminicola</name>
    <dbReference type="NCBI Taxonomy" id="2792576"/>
    <lineage>
        <taxon>Eukaryota</taxon>
        <taxon>Fungi</taxon>
        <taxon>Dikarya</taxon>
        <taxon>Ascomycota</taxon>
        <taxon>Pezizomycotina</taxon>
        <taxon>Leotiomycetes</taxon>
        <taxon>Helotiales</taxon>
        <taxon>Ploettnerulaceae</taxon>
        <taxon>Rhynchosporium</taxon>
    </lineage>
</organism>
<dbReference type="InterPro" id="IPR001128">
    <property type="entry name" value="Cyt_P450"/>
</dbReference>
<dbReference type="SUPFAM" id="SSF48264">
    <property type="entry name" value="Cytochrome P450"/>
    <property type="match status" value="1"/>
</dbReference>
<dbReference type="AlphaFoldDB" id="A0A1E1LGE4"/>
<gene>
    <name evidence="1" type="ORF">RCO7_03708</name>
</gene>
<dbReference type="GO" id="GO:0005506">
    <property type="term" value="F:iron ion binding"/>
    <property type="evidence" value="ECO:0007669"/>
    <property type="project" value="InterPro"/>
</dbReference>
<dbReference type="InterPro" id="IPR036396">
    <property type="entry name" value="Cyt_P450_sf"/>
</dbReference>
<keyword evidence="2" id="KW-1185">Reference proteome</keyword>
<evidence type="ECO:0000313" key="2">
    <source>
        <dbReference type="Proteomes" id="UP000178129"/>
    </source>
</evidence>
<protein>
    <submittedName>
        <fullName evidence="1">Uncharacterized protein</fullName>
    </submittedName>
</protein>
<dbReference type="Pfam" id="PF00067">
    <property type="entry name" value="p450"/>
    <property type="match status" value="1"/>
</dbReference>
<proteinExistence type="predicted"/>
<dbReference type="EMBL" id="FJUW01000051">
    <property type="protein sequence ID" value="CZT09598.1"/>
    <property type="molecule type" value="Genomic_DNA"/>
</dbReference>
<accession>A0A1E1LGE4</accession>
<reference evidence="2" key="1">
    <citation type="submission" date="2016-03" db="EMBL/GenBank/DDBJ databases">
        <authorList>
            <person name="Ploux O."/>
        </authorList>
    </citation>
    <scope>NUCLEOTIDE SEQUENCE [LARGE SCALE GENOMIC DNA]</scope>
    <source>
        <strain evidence="2">UK7</strain>
    </source>
</reference>
<dbReference type="InParanoid" id="A0A1E1LGE4"/>
<dbReference type="Gene3D" id="1.10.630.10">
    <property type="entry name" value="Cytochrome P450"/>
    <property type="match status" value="1"/>
</dbReference>
<dbReference type="STRING" id="914237.A0A1E1LGE4"/>
<dbReference type="GO" id="GO:0020037">
    <property type="term" value="F:heme binding"/>
    <property type="evidence" value="ECO:0007669"/>
    <property type="project" value="InterPro"/>
</dbReference>
<dbReference type="GO" id="GO:0016705">
    <property type="term" value="F:oxidoreductase activity, acting on paired donors, with incorporation or reduction of molecular oxygen"/>
    <property type="evidence" value="ECO:0007669"/>
    <property type="project" value="InterPro"/>
</dbReference>
<name>A0A1E1LGE4_9HELO</name>